<proteinExistence type="predicted"/>
<evidence type="ECO:0000313" key="2">
    <source>
        <dbReference type="EMBL" id="APW98870.1"/>
    </source>
</evidence>
<dbReference type="Pfam" id="PF01609">
    <property type="entry name" value="DDE_Tnp_1"/>
    <property type="match status" value="1"/>
</dbReference>
<dbReference type="EMBL" id="CP019285">
    <property type="protein sequence ID" value="APW98870.1"/>
    <property type="molecule type" value="Genomic_DNA"/>
</dbReference>
<sequence length="190" mass="21218">MPADQDASKCYDPTDDEYYHGYGCTIVSTGQKIPIAAEFTESKQAPEETAMRVTRDALAVSTPIWMLGDSAYDTLDWHDHLLAAGVVPVAPYNARNTDEPKDIEYRVEDRIDEHSEDVQLKQSTLDETYNRRTGVERTNESVKDCGLGRTHARGRVHARAQVFLALCLRLVVAITNYERGDNPGSTIITV</sequence>
<keyword evidence="4" id="KW-1185">Reference proteome</keyword>
<feature type="domain" description="Transposase IS4-like" evidence="1">
    <location>
        <begin position="5"/>
        <end position="169"/>
    </location>
</feature>
<organism evidence="3 4">
    <name type="scientific">Natronobacterium lacisalsi AJ5</name>
    <dbReference type="NCBI Taxonomy" id="358396"/>
    <lineage>
        <taxon>Archaea</taxon>
        <taxon>Methanobacteriati</taxon>
        <taxon>Methanobacteriota</taxon>
        <taxon>Stenosarchaea group</taxon>
        <taxon>Halobacteria</taxon>
        <taxon>Halobacteriales</taxon>
        <taxon>Natrialbaceae</taxon>
        <taxon>Natronobacterium</taxon>
    </lineage>
</organism>
<dbReference type="Proteomes" id="UP000186547">
    <property type="component" value="Chromosome"/>
</dbReference>
<dbReference type="KEGG" id="hlc:CHINAEXTREME14265"/>
<gene>
    <name evidence="3" type="ORF">C445_11596</name>
    <name evidence="2" type="ORF">CHINAEXTREME_14265</name>
</gene>
<evidence type="ECO:0000259" key="1">
    <source>
        <dbReference type="Pfam" id="PF01609"/>
    </source>
</evidence>
<evidence type="ECO:0000313" key="5">
    <source>
        <dbReference type="Proteomes" id="UP000186547"/>
    </source>
</evidence>
<reference evidence="2 5" key="1">
    <citation type="journal article" date="2011" name="J. Bacteriol.">
        <title>Genome sequence of Halobiforma lacisalsi AJ5, an extremely halophilic archaeon which harbors a bop gene.</title>
        <authorList>
            <person name="Jiang X."/>
            <person name="Wang S."/>
            <person name="Cheng H."/>
            <person name="Huo Y."/>
            <person name="Zhang X."/>
            <person name="Zhu X."/>
            <person name="Han X."/>
            <person name="Ni P."/>
            <person name="Wu M."/>
        </authorList>
    </citation>
    <scope>NUCLEOTIDE SEQUENCE [LARGE SCALE GENOMIC DNA]</scope>
    <source>
        <strain evidence="2 5">AJ5</strain>
    </source>
</reference>
<evidence type="ECO:0000313" key="4">
    <source>
        <dbReference type="Proteomes" id="UP000011555"/>
    </source>
</evidence>
<dbReference type="eggNOG" id="arCOG04442">
    <property type="taxonomic scope" value="Archaea"/>
</dbReference>
<dbReference type="PATRIC" id="fig|358396.7.peg.2349"/>
<dbReference type="GO" id="GO:0006313">
    <property type="term" value="P:DNA transposition"/>
    <property type="evidence" value="ECO:0007669"/>
    <property type="project" value="InterPro"/>
</dbReference>
<dbReference type="AlphaFoldDB" id="M0LEF0"/>
<evidence type="ECO:0000313" key="3">
    <source>
        <dbReference type="EMBL" id="EMA31952.1"/>
    </source>
</evidence>
<protein>
    <submittedName>
        <fullName evidence="2">Transposase</fullName>
    </submittedName>
</protein>
<dbReference type="GO" id="GO:0004803">
    <property type="term" value="F:transposase activity"/>
    <property type="evidence" value="ECO:0007669"/>
    <property type="project" value="InterPro"/>
</dbReference>
<name>M0LEF0_NATLA</name>
<reference evidence="3 4" key="2">
    <citation type="journal article" date="2014" name="PLoS Genet.">
        <title>Phylogenetically driven sequencing of extremely halophilic archaea reveals strategies for static and dynamic osmo-response.</title>
        <authorList>
            <person name="Becker E.A."/>
            <person name="Seitzer P.M."/>
            <person name="Tritt A."/>
            <person name="Larsen D."/>
            <person name="Krusor M."/>
            <person name="Yao A.I."/>
            <person name="Wu D."/>
            <person name="Madern D."/>
            <person name="Eisen J.A."/>
            <person name="Darling A.E."/>
            <person name="Facciotti M.T."/>
        </authorList>
    </citation>
    <scope>NUCLEOTIDE SEQUENCE [LARGE SCALE GENOMIC DNA]</scope>
    <source>
        <strain evidence="3 4">AJ5</strain>
    </source>
</reference>
<reference evidence="2" key="3">
    <citation type="submission" date="2017-01" db="EMBL/GenBank/DDBJ databases">
        <authorList>
            <person name="Mah S.A."/>
            <person name="Swanson W.J."/>
            <person name="Moy G.W."/>
            <person name="Vacquier V.D."/>
        </authorList>
    </citation>
    <scope>NUCLEOTIDE SEQUENCE</scope>
    <source>
        <strain evidence="2">AJ5</strain>
    </source>
</reference>
<dbReference type="InterPro" id="IPR002559">
    <property type="entry name" value="Transposase_11"/>
</dbReference>
<dbReference type="EMBL" id="AOLZ01000042">
    <property type="protein sequence ID" value="EMA31952.1"/>
    <property type="molecule type" value="Genomic_DNA"/>
</dbReference>
<dbReference type="Proteomes" id="UP000011555">
    <property type="component" value="Unassembled WGS sequence"/>
</dbReference>
<dbReference type="GO" id="GO:0003677">
    <property type="term" value="F:DNA binding"/>
    <property type="evidence" value="ECO:0007669"/>
    <property type="project" value="InterPro"/>
</dbReference>
<accession>M0LEF0</accession>